<protein>
    <submittedName>
        <fullName evidence="1">Uncharacterized protein</fullName>
    </submittedName>
</protein>
<proteinExistence type="predicted"/>
<evidence type="ECO:0000313" key="1">
    <source>
        <dbReference type="EMBL" id="KAF2124906.1"/>
    </source>
</evidence>
<dbReference type="GeneID" id="54413528"/>
<accession>A0A6A6A053</accession>
<reference evidence="1" key="1">
    <citation type="journal article" date="2020" name="Stud. Mycol.">
        <title>101 Dothideomycetes genomes: a test case for predicting lifestyles and emergence of pathogens.</title>
        <authorList>
            <person name="Haridas S."/>
            <person name="Albert R."/>
            <person name="Binder M."/>
            <person name="Bloem J."/>
            <person name="Labutti K."/>
            <person name="Salamov A."/>
            <person name="Andreopoulos B."/>
            <person name="Baker S."/>
            <person name="Barry K."/>
            <person name="Bills G."/>
            <person name="Bluhm B."/>
            <person name="Cannon C."/>
            <person name="Castanera R."/>
            <person name="Culley D."/>
            <person name="Daum C."/>
            <person name="Ezra D."/>
            <person name="Gonzalez J."/>
            <person name="Henrissat B."/>
            <person name="Kuo A."/>
            <person name="Liang C."/>
            <person name="Lipzen A."/>
            <person name="Lutzoni F."/>
            <person name="Magnuson J."/>
            <person name="Mondo S."/>
            <person name="Nolan M."/>
            <person name="Ohm R."/>
            <person name="Pangilinan J."/>
            <person name="Park H.-J."/>
            <person name="Ramirez L."/>
            <person name="Alfaro M."/>
            <person name="Sun H."/>
            <person name="Tritt A."/>
            <person name="Yoshinaga Y."/>
            <person name="Zwiers L.-H."/>
            <person name="Turgeon B."/>
            <person name="Goodwin S."/>
            <person name="Spatafora J."/>
            <person name="Crous P."/>
            <person name="Grigoriev I."/>
        </authorList>
    </citation>
    <scope>NUCLEOTIDE SEQUENCE</scope>
    <source>
        <strain evidence="1">CBS 119687</strain>
    </source>
</reference>
<gene>
    <name evidence="1" type="ORF">P153DRAFT_434628</name>
</gene>
<dbReference type="AlphaFoldDB" id="A0A6A6A053"/>
<dbReference type="RefSeq" id="XP_033519299.1">
    <property type="nucleotide sequence ID" value="XM_033673096.1"/>
</dbReference>
<dbReference type="EMBL" id="ML977517">
    <property type="protein sequence ID" value="KAF2124906.1"/>
    <property type="molecule type" value="Genomic_DNA"/>
</dbReference>
<evidence type="ECO:0000313" key="2">
    <source>
        <dbReference type="Proteomes" id="UP000799771"/>
    </source>
</evidence>
<keyword evidence="2" id="KW-1185">Reference proteome</keyword>
<dbReference type="Proteomes" id="UP000799771">
    <property type="component" value="Unassembled WGS sequence"/>
</dbReference>
<organism evidence="1 2">
    <name type="scientific">Dothidotthia symphoricarpi CBS 119687</name>
    <dbReference type="NCBI Taxonomy" id="1392245"/>
    <lineage>
        <taxon>Eukaryota</taxon>
        <taxon>Fungi</taxon>
        <taxon>Dikarya</taxon>
        <taxon>Ascomycota</taxon>
        <taxon>Pezizomycotina</taxon>
        <taxon>Dothideomycetes</taxon>
        <taxon>Pleosporomycetidae</taxon>
        <taxon>Pleosporales</taxon>
        <taxon>Dothidotthiaceae</taxon>
        <taxon>Dothidotthia</taxon>
    </lineage>
</organism>
<sequence>MYRLNSAKQPRIGPQGTERNAWGITTQNKQRFIAHCSDFRLHFDDRDCRESAEEQREKDRIFTGQVQDLFATLKLVEKRAGERNRRRYRLTIFIPSQKRLGDDDHSWEKLDCRIVIDLVTRLPTLRDLVCHTGKDALTPSYQARAFAPCPTISKISRSGLKRTDPCFGLRTVRHRLGRFSNESSSCFMWCRRQELGTLKVHAAKAESQPVMKSTRLHTHHLNLLKKTKIQIVGAWVEAGLSRLDRPFSFRISPNDNLLGPFLASFSKATAKMPDLRQAVSWSRLKWDVDCGDDDEREVFDHFEPPENFHPESLAWGLAYYVPRVGTAFATNPGEVNCEARQI</sequence>
<name>A0A6A6A053_9PLEO</name>